<evidence type="ECO:0000256" key="1">
    <source>
        <dbReference type="ARBA" id="ARBA00004141"/>
    </source>
</evidence>
<evidence type="ECO:0000256" key="2">
    <source>
        <dbReference type="ARBA" id="ARBA00022692"/>
    </source>
</evidence>
<name>A0A8I2B7F6_PLESH</name>
<dbReference type="Pfam" id="PF00854">
    <property type="entry name" value="PTR2"/>
    <property type="match status" value="1"/>
</dbReference>
<evidence type="ECO:0000256" key="5">
    <source>
        <dbReference type="SAM" id="Phobius"/>
    </source>
</evidence>
<dbReference type="Gene3D" id="1.20.1250.20">
    <property type="entry name" value="MFS general substrate transporter like domains"/>
    <property type="match status" value="1"/>
</dbReference>
<sequence>QSLNPFWIMAASPILAIISHRLGDKLPMPHKFALGMILCSGAFLILYMSTLYANAAGLVSANWLVLSYLLQSVGDLLISGLGLAMVAQLVPQRLMGFIIGAWFLTSAGASVIAGYVASLTATPGEVTDPLLSLHVYGHVFFPIGIVP</sequence>
<keyword evidence="3 5" id="KW-1133">Transmembrane helix</keyword>
<feature type="transmembrane region" description="Helical" evidence="5">
    <location>
        <begin position="65"/>
        <end position="87"/>
    </location>
</feature>
<keyword evidence="4 5" id="KW-0472">Membrane</keyword>
<keyword evidence="2 5" id="KW-0812">Transmembrane</keyword>
<evidence type="ECO:0000256" key="4">
    <source>
        <dbReference type="ARBA" id="ARBA00023136"/>
    </source>
</evidence>
<dbReference type="AlphaFoldDB" id="A0A8I2B7F6"/>
<evidence type="ECO:0000313" key="7">
    <source>
        <dbReference type="Proteomes" id="UP000664658"/>
    </source>
</evidence>
<organism evidence="6 7">
    <name type="scientific">Plesiomonas shigelloides</name>
    <name type="common">Aeromonas shigelloides</name>
    <dbReference type="NCBI Taxonomy" id="703"/>
    <lineage>
        <taxon>Bacteria</taxon>
        <taxon>Pseudomonadati</taxon>
        <taxon>Pseudomonadota</taxon>
        <taxon>Gammaproteobacteria</taxon>
        <taxon>Enterobacterales</taxon>
        <taxon>Enterobacteriaceae</taxon>
        <taxon>Plesiomonas</taxon>
    </lineage>
</organism>
<dbReference type="InterPro" id="IPR036259">
    <property type="entry name" value="MFS_trans_sf"/>
</dbReference>
<feature type="non-terminal residue" evidence="6">
    <location>
        <position position="147"/>
    </location>
</feature>
<feature type="non-terminal residue" evidence="6">
    <location>
        <position position="1"/>
    </location>
</feature>
<protein>
    <submittedName>
        <fullName evidence="6">Dipeptide/tripeptide permease</fullName>
    </submittedName>
</protein>
<comment type="subcellular location">
    <subcellularLocation>
        <location evidence="1">Membrane</location>
        <topology evidence="1">Multi-pass membrane protein</topology>
    </subcellularLocation>
</comment>
<reference evidence="6" key="1">
    <citation type="submission" date="2021-03" db="EMBL/GenBank/DDBJ databases">
        <title>Plesiomonas shigelloides zfcc0051, isolated from zebrafish feces.</title>
        <authorList>
            <person name="Vanderhoek Z."/>
            <person name="Gaulke C."/>
        </authorList>
    </citation>
    <scope>NUCLEOTIDE SEQUENCE</scope>
    <source>
        <strain evidence="6">Zfcc0051</strain>
    </source>
</reference>
<accession>A0A8I2B7F6</accession>
<comment type="caution">
    <text evidence="6">The sequence shown here is derived from an EMBL/GenBank/DDBJ whole genome shotgun (WGS) entry which is preliminary data.</text>
</comment>
<dbReference type="EMBL" id="JAFNAA010000396">
    <property type="protein sequence ID" value="MBO1110172.1"/>
    <property type="molecule type" value="Genomic_DNA"/>
</dbReference>
<dbReference type="Proteomes" id="UP000664658">
    <property type="component" value="Unassembled WGS sequence"/>
</dbReference>
<gene>
    <name evidence="6" type="primary">tppB</name>
    <name evidence="6" type="synonym">ydgR</name>
    <name evidence="6" type="ORF">J2R62_18880</name>
</gene>
<feature type="transmembrane region" description="Helical" evidence="5">
    <location>
        <begin position="94"/>
        <end position="117"/>
    </location>
</feature>
<dbReference type="InterPro" id="IPR000109">
    <property type="entry name" value="POT_fam"/>
</dbReference>
<evidence type="ECO:0000313" key="6">
    <source>
        <dbReference type="EMBL" id="MBO1110172.1"/>
    </source>
</evidence>
<proteinExistence type="predicted"/>
<dbReference type="GO" id="GO:0016020">
    <property type="term" value="C:membrane"/>
    <property type="evidence" value="ECO:0007669"/>
    <property type="project" value="UniProtKB-SubCell"/>
</dbReference>
<dbReference type="GO" id="GO:0022857">
    <property type="term" value="F:transmembrane transporter activity"/>
    <property type="evidence" value="ECO:0007669"/>
    <property type="project" value="InterPro"/>
</dbReference>
<feature type="transmembrane region" description="Helical" evidence="5">
    <location>
        <begin position="32"/>
        <end position="53"/>
    </location>
</feature>
<evidence type="ECO:0000256" key="3">
    <source>
        <dbReference type="ARBA" id="ARBA00022989"/>
    </source>
</evidence>
<dbReference type="SUPFAM" id="SSF103473">
    <property type="entry name" value="MFS general substrate transporter"/>
    <property type="match status" value="1"/>
</dbReference>